<name>A0A328DAW6_9ASTE</name>
<dbReference type="PANTHER" id="PTHR31344:SF24">
    <property type="entry name" value="C2 NT-TYPE DOMAIN-CONTAINING PROTEIN"/>
    <property type="match status" value="1"/>
</dbReference>
<feature type="domain" description="C2 NT-type" evidence="2">
    <location>
        <begin position="7"/>
        <end position="155"/>
    </location>
</feature>
<evidence type="ECO:0000256" key="1">
    <source>
        <dbReference type="SAM" id="MobiDB-lite"/>
    </source>
</evidence>
<feature type="compositionally biased region" description="Polar residues" evidence="1">
    <location>
        <begin position="1075"/>
        <end position="1086"/>
    </location>
</feature>
<evidence type="ECO:0000313" key="4">
    <source>
        <dbReference type="Proteomes" id="UP000249390"/>
    </source>
</evidence>
<feature type="compositionally biased region" description="Basic and acidic residues" evidence="1">
    <location>
        <begin position="474"/>
        <end position="487"/>
    </location>
</feature>
<dbReference type="Proteomes" id="UP000249390">
    <property type="component" value="Unassembled WGS sequence"/>
</dbReference>
<accession>A0A328DAW6</accession>
<feature type="region of interest" description="Disordered" evidence="1">
    <location>
        <begin position="1067"/>
        <end position="1086"/>
    </location>
</feature>
<gene>
    <name evidence="3" type="ORF">DM860_009754</name>
</gene>
<feature type="region of interest" description="Disordered" evidence="1">
    <location>
        <begin position="474"/>
        <end position="502"/>
    </location>
</feature>
<sequence length="1111" mass="123316">MVLGLRSRNKRGASVQVDFIIHVKELKPWPPSQSLRSLRSVLLVWQNGDHNSGSSLFNVGDASIEFNETFTLSVTLCREKKAQDKFQKNFLNFYLYEPSRRDRTGKGQLLGTSAINLADFGGIEDSVTTSTPLNCKKGSRIFEQPKLLVTIQPVHKDSLSEKTSSIDRDDQVSVADSVNEGNDDQYEIASFTDDDVSSYSSLDVPMSSSTAAKAPPPPLHEKDGAESEHFKRDHIDPDTLPAPVPALSRASFLSNGLEAPSESKALMSWEASTSNVGNLMNRHTSLPKLSERSTTSVQEESDALIVEHSLSFARYQASSGSSSIENSDAYTGTRSPFDFQESQHGSFGHDENDLGSDLNVTIQGGMSSDEKQTKRDDERIPRDDLHVGAQESQVRNNEHGENNKINNLSIGLVGGNDIKQKLESEHDEKIITIDDQHISLQESREREMDHAESEVTNTIDIGLVSENDINDRLETEQKEERTPRDDLQVGVQESQERKMRTGHAASEIIENLHDDNVDGEEGISRYDLHAGLVEGKGMKKNLKSEQEEETIPIHDPHPSPGVGMDVKEKLEIEQEEKKIPRDDLNVGFQEARKNEMKMGHVESEAVNYLHVGLASGNHKFEKEETNKWISRIEMLEEELRETAAVEISLYSVVAEHSSSSSKVHAPARRLSRFFFHACKDKSQTKQTSSARTAVSGLALVSKACGNDVPRLTFWLSNTIMLRAIVSQTAVETVDKNRPCKEHINWGDMETFTLALEQVEAWIFSRIVESLWWQTFTPHMQRTVARTKGRSNGSNSNKKGITCGFGDEEPGSFSIDLWKKAFRDACERLCPLRAEGHECGCLPMLAKLVMEQLVSRLDVAMFNAILRESVDEMPTDPVSDPISNPKVLPIPVGKLSFGAGVQLKNAIGNWCRWLSDLFEGEEEEEESRRKPFGLLNALSDLMMLPLQMLADPPSRKQVCPTLGPSLVKIILSLYGPDEFSPHPVPLQLLEALDNEDDDDMGDSAEYFASFPCTAAPTVYSSPAAPSVATFVGYFPGTRPLLRSGSTVLKKAHTSDDELDEVDSPLTSIVVGPSRGRPSSTGLLNWTTPKAKGSPSLIRYQLLQELWREDEDG</sequence>
<organism evidence="3 4">
    <name type="scientific">Cuscuta australis</name>
    <dbReference type="NCBI Taxonomy" id="267555"/>
    <lineage>
        <taxon>Eukaryota</taxon>
        <taxon>Viridiplantae</taxon>
        <taxon>Streptophyta</taxon>
        <taxon>Embryophyta</taxon>
        <taxon>Tracheophyta</taxon>
        <taxon>Spermatophyta</taxon>
        <taxon>Magnoliopsida</taxon>
        <taxon>eudicotyledons</taxon>
        <taxon>Gunneridae</taxon>
        <taxon>Pentapetalae</taxon>
        <taxon>asterids</taxon>
        <taxon>lamiids</taxon>
        <taxon>Solanales</taxon>
        <taxon>Convolvulaceae</taxon>
        <taxon>Cuscuteae</taxon>
        <taxon>Cuscuta</taxon>
        <taxon>Cuscuta subgen. Grammica</taxon>
        <taxon>Cuscuta sect. Cleistogrammica</taxon>
    </lineage>
</organism>
<reference evidence="3 4" key="1">
    <citation type="submission" date="2018-06" db="EMBL/GenBank/DDBJ databases">
        <title>The Genome of Cuscuta australis (Dodder) Provides Insight into the Evolution of Plant Parasitism.</title>
        <authorList>
            <person name="Liu H."/>
        </authorList>
    </citation>
    <scope>NUCLEOTIDE SEQUENCE [LARGE SCALE GENOMIC DNA]</scope>
    <source>
        <strain evidence="4">cv. Yunnan</strain>
        <tissue evidence="3">Vines</tissue>
    </source>
</reference>
<dbReference type="EMBL" id="NQVE01000161">
    <property type="protein sequence ID" value="RAL42972.1"/>
    <property type="molecule type" value="Genomic_DNA"/>
</dbReference>
<dbReference type="GO" id="GO:0005643">
    <property type="term" value="C:nuclear pore"/>
    <property type="evidence" value="ECO:0007669"/>
    <property type="project" value="InterPro"/>
</dbReference>
<dbReference type="InterPro" id="IPR021827">
    <property type="entry name" value="Nup186/Nup192/Nup205"/>
</dbReference>
<evidence type="ECO:0000313" key="3">
    <source>
        <dbReference type="EMBL" id="RAL42972.1"/>
    </source>
</evidence>
<feature type="compositionally biased region" description="Basic and acidic residues" evidence="1">
    <location>
        <begin position="368"/>
        <end position="386"/>
    </location>
</feature>
<comment type="caution">
    <text evidence="3">The sequence shown here is derived from an EMBL/GenBank/DDBJ whole genome shotgun (WGS) entry which is preliminary data.</text>
</comment>
<dbReference type="PROSITE" id="PS51840">
    <property type="entry name" value="C2_NT"/>
    <property type="match status" value="1"/>
</dbReference>
<protein>
    <recommendedName>
        <fullName evidence="2">C2 NT-type domain-containing protein</fullName>
    </recommendedName>
</protein>
<dbReference type="InterPro" id="IPR019448">
    <property type="entry name" value="NT-C2"/>
</dbReference>
<feature type="compositionally biased region" description="Polar residues" evidence="1">
    <location>
        <begin position="318"/>
        <end position="345"/>
    </location>
</feature>
<evidence type="ECO:0000259" key="2">
    <source>
        <dbReference type="PROSITE" id="PS51840"/>
    </source>
</evidence>
<feature type="region of interest" description="Disordered" evidence="1">
    <location>
        <begin position="318"/>
        <end position="402"/>
    </location>
</feature>
<dbReference type="Pfam" id="PF10358">
    <property type="entry name" value="NT-C2"/>
    <property type="match status" value="1"/>
</dbReference>
<proteinExistence type="predicted"/>
<dbReference type="PANTHER" id="PTHR31344">
    <property type="entry name" value="NUCLEAR PORE COMPLEX PROTEIN NUP205"/>
    <property type="match status" value="1"/>
</dbReference>
<feature type="compositionally biased region" description="Basic and acidic residues" evidence="1">
    <location>
        <begin position="219"/>
        <end position="237"/>
    </location>
</feature>
<dbReference type="AlphaFoldDB" id="A0A328DAW6"/>
<feature type="region of interest" description="Disordered" evidence="1">
    <location>
        <begin position="198"/>
        <end position="243"/>
    </location>
</feature>
<feature type="compositionally biased region" description="Low complexity" evidence="1">
    <location>
        <begin position="198"/>
        <end position="213"/>
    </location>
</feature>
<keyword evidence="4" id="KW-1185">Reference proteome</keyword>